<comment type="caution">
    <text evidence="2">The sequence shown here is derived from an EMBL/GenBank/DDBJ whole genome shotgun (WGS) entry which is preliminary data.</text>
</comment>
<evidence type="ECO:0000313" key="2">
    <source>
        <dbReference type="EMBL" id="RNB68441.1"/>
    </source>
</evidence>
<dbReference type="Pfam" id="PF01869">
    <property type="entry name" value="BcrAD_BadFG"/>
    <property type="match status" value="1"/>
</dbReference>
<dbReference type="CDD" id="cd24007">
    <property type="entry name" value="ASKHA_NBD_eukNAGK-like"/>
    <property type="match status" value="1"/>
</dbReference>
<organism evidence="2 3">
    <name type="scientific">Brevibacillus invocatus</name>
    <dbReference type="NCBI Taxonomy" id="173959"/>
    <lineage>
        <taxon>Bacteria</taxon>
        <taxon>Bacillati</taxon>
        <taxon>Bacillota</taxon>
        <taxon>Bacilli</taxon>
        <taxon>Bacillales</taxon>
        <taxon>Paenibacillaceae</taxon>
        <taxon>Brevibacillus</taxon>
    </lineage>
</organism>
<gene>
    <name evidence="2" type="ORF">EDM52_20140</name>
</gene>
<keyword evidence="2" id="KW-0418">Kinase</keyword>
<dbReference type="AlphaFoldDB" id="A0A3M8BYF8"/>
<dbReference type="EMBL" id="RHHR01000044">
    <property type="protein sequence ID" value="RNB68441.1"/>
    <property type="molecule type" value="Genomic_DNA"/>
</dbReference>
<dbReference type="Proteomes" id="UP000282028">
    <property type="component" value="Unassembled WGS sequence"/>
</dbReference>
<name>A0A3M8BYF8_9BACL</name>
<keyword evidence="3" id="KW-1185">Reference proteome</keyword>
<accession>A0A3M8BYF8</accession>
<dbReference type="InterPro" id="IPR043129">
    <property type="entry name" value="ATPase_NBD"/>
</dbReference>
<evidence type="ECO:0000259" key="1">
    <source>
        <dbReference type="Pfam" id="PF01869"/>
    </source>
</evidence>
<dbReference type="InterPro" id="IPR002731">
    <property type="entry name" value="ATPase_BadF"/>
</dbReference>
<sequence length="330" mass="35204">MQLSKQEQGWIIGIDGGGTKTKAAICDRSGRVAAIVTGDASNPLSRPWSEVEITIRHLIEELVRRAAIRASCVDAIYMGLAGADRPAVSAQIEASFGPEWQGRLFIDNDAVPALYSGTWGEPGVVLIAGTGSIAYAVHRSNRRYRVGGWGYLLGDEGSGFDVGRQGAVAVLRAFDGRGEATTLTQLMLDHYGLKAPDELIAYIYGSDNPRKQLGDCSRLVEEAANQGDEVALRIIHQAARSLVELVGACHAKLGEELPVVLAGGLLTAETRVRRELMEMASFAICTPTVPPVIGALVAGMQRLGRQLDPDGIRQLQMLQGDGEGSNVDEG</sequence>
<dbReference type="Gene3D" id="3.30.420.40">
    <property type="match status" value="2"/>
</dbReference>
<dbReference type="PANTHER" id="PTHR43190:SF3">
    <property type="entry name" value="N-ACETYL-D-GLUCOSAMINE KINASE"/>
    <property type="match status" value="1"/>
</dbReference>
<proteinExistence type="predicted"/>
<dbReference type="OrthoDB" id="9772633at2"/>
<keyword evidence="2" id="KW-0808">Transferase</keyword>
<dbReference type="InterPro" id="IPR052519">
    <property type="entry name" value="Euk-type_GlcNAc_Kinase"/>
</dbReference>
<dbReference type="GO" id="GO:0016301">
    <property type="term" value="F:kinase activity"/>
    <property type="evidence" value="ECO:0007669"/>
    <property type="project" value="UniProtKB-KW"/>
</dbReference>
<protein>
    <submittedName>
        <fullName evidence="2">N-acetylglucosamine kinase</fullName>
    </submittedName>
</protein>
<evidence type="ECO:0000313" key="3">
    <source>
        <dbReference type="Proteomes" id="UP000282028"/>
    </source>
</evidence>
<dbReference type="SUPFAM" id="SSF53067">
    <property type="entry name" value="Actin-like ATPase domain"/>
    <property type="match status" value="2"/>
</dbReference>
<dbReference type="PANTHER" id="PTHR43190">
    <property type="entry name" value="N-ACETYL-D-GLUCOSAMINE KINASE"/>
    <property type="match status" value="1"/>
</dbReference>
<reference evidence="2 3" key="1">
    <citation type="submission" date="2018-10" db="EMBL/GenBank/DDBJ databases">
        <title>Phylogenomics of Brevibacillus.</title>
        <authorList>
            <person name="Dunlap C."/>
        </authorList>
    </citation>
    <scope>NUCLEOTIDE SEQUENCE [LARGE SCALE GENOMIC DNA]</scope>
    <source>
        <strain evidence="2 3">JCM 12215</strain>
    </source>
</reference>
<feature type="domain" description="ATPase BadF/BadG/BcrA/BcrD type" evidence="1">
    <location>
        <begin position="12"/>
        <end position="297"/>
    </location>
</feature>